<keyword evidence="1" id="KW-0472">Membrane</keyword>
<keyword evidence="1" id="KW-0812">Transmembrane</keyword>
<keyword evidence="1" id="KW-1133">Transmembrane helix</keyword>
<evidence type="ECO:0000256" key="1">
    <source>
        <dbReference type="SAM" id="Phobius"/>
    </source>
</evidence>
<organism evidence="2 3">
    <name type="scientific">Actinoplanes palleronii</name>
    <dbReference type="NCBI Taxonomy" id="113570"/>
    <lineage>
        <taxon>Bacteria</taxon>
        <taxon>Bacillati</taxon>
        <taxon>Actinomycetota</taxon>
        <taxon>Actinomycetes</taxon>
        <taxon>Micromonosporales</taxon>
        <taxon>Micromonosporaceae</taxon>
        <taxon>Actinoplanes</taxon>
    </lineage>
</organism>
<proteinExistence type="predicted"/>
<sequence length="65" mass="6922">MQRLTMLAAYLRARCLSQADDRGATAVEYSLLAALIAGLCIIAVTAFGTQIASVFDTLTSKIKIT</sequence>
<dbReference type="EMBL" id="BOMS01000026">
    <property type="protein sequence ID" value="GIE66084.1"/>
    <property type="molecule type" value="Genomic_DNA"/>
</dbReference>
<feature type="transmembrane region" description="Helical" evidence="1">
    <location>
        <begin position="29"/>
        <end position="55"/>
    </location>
</feature>
<reference evidence="2 3" key="1">
    <citation type="submission" date="2021-01" db="EMBL/GenBank/DDBJ databases">
        <title>Whole genome shotgun sequence of Actinoplanes palleronii NBRC 14916.</title>
        <authorList>
            <person name="Komaki H."/>
            <person name="Tamura T."/>
        </authorList>
    </citation>
    <scope>NUCLEOTIDE SEQUENCE [LARGE SCALE GENOMIC DNA]</scope>
    <source>
        <strain evidence="2 3">NBRC 14916</strain>
    </source>
</reference>
<accession>A0ABQ4B5Y6</accession>
<name>A0ABQ4B5Y6_9ACTN</name>
<protein>
    <recommendedName>
        <fullName evidence="4">Pilus assembly protein Flp/PilA</fullName>
    </recommendedName>
</protein>
<evidence type="ECO:0008006" key="4">
    <source>
        <dbReference type="Google" id="ProtNLM"/>
    </source>
</evidence>
<dbReference type="RefSeq" id="WP_083972137.1">
    <property type="nucleotide sequence ID" value="NZ_BAAATY010000004.1"/>
</dbReference>
<dbReference type="Proteomes" id="UP000624709">
    <property type="component" value="Unassembled WGS sequence"/>
</dbReference>
<dbReference type="Pfam" id="PF04964">
    <property type="entry name" value="Flp_Fap"/>
    <property type="match status" value="1"/>
</dbReference>
<comment type="caution">
    <text evidence="2">The sequence shown here is derived from an EMBL/GenBank/DDBJ whole genome shotgun (WGS) entry which is preliminary data.</text>
</comment>
<keyword evidence="3" id="KW-1185">Reference proteome</keyword>
<evidence type="ECO:0000313" key="3">
    <source>
        <dbReference type="Proteomes" id="UP000624709"/>
    </source>
</evidence>
<dbReference type="InterPro" id="IPR007047">
    <property type="entry name" value="Flp_Fap"/>
</dbReference>
<gene>
    <name evidence="2" type="ORF">Apa02nite_021920</name>
</gene>
<evidence type="ECO:0000313" key="2">
    <source>
        <dbReference type="EMBL" id="GIE66084.1"/>
    </source>
</evidence>